<sequence>MNPNIGETCPCDISRFHYAQLNKMVNTEPKNSSGVTIEESAPIKTEVNSVTKDSTEQCAIHEQTTIINDLKIGYCTYGHGDNRMLFICGGVGCYKKDFPDNVLLAFDPSVYTIVCIDPPGYGTSRPPDRKQEVNRCMKDAGFCIKLMEYLHMIPFTVLGWSEGARTAIHVANQGKQHVKSMILLSAASRVDYRGAGIFRGMRNTDQWLPDTKEAYLKFYPEEFVTKQWADLCDVVQHRLFLTVKVYSDLFCTTSFNVRFDFLTLANIFIYPVECVCLCALTCSLPAKRIRATPCLYVYIALLA</sequence>
<keyword evidence="3" id="KW-1185">Reference proteome</keyword>
<accession>A0A0B2V9W4</accession>
<evidence type="ECO:0000313" key="2">
    <source>
        <dbReference type="EMBL" id="KHN78318.1"/>
    </source>
</evidence>
<evidence type="ECO:0000259" key="1">
    <source>
        <dbReference type="Pfam" id="PF00561"/>
    </source>
</evidence>
<dbReference type="AlphaFoldDB" id="A0A0B2V9W4"/>
<dbReference type="Pfam" id="PF00561">
    <property type="entry name" value="Abhydrolase_1"/>
    <property type="match status" value="1"/>
</dbReference>
<gene>
    <name evidence="2" type="primary">Bphl</name>
    <name evidence="2" type="ORF">Tcan_16989</name>
</gene>
<dbReference type="Proteomes" id="UP000031036">
    <property type="component" value="Unassembled WGS sequence"/>
</dbReference>
<dbReference type="Gene3D" id="3.40.50.1820">
    <property type="entry name" value="alpha/beta hydrolase"/>
    <property type="match status" value="1"/>
</dbReference>
<protein>
    <submittedName>
        <fullName evidence="2">Valacyclovir hydrolase</fullName>
    </submittedName>
</protein>
<dbReference type="EMBL" id="JPKZ01002136">
    <property type="protein sequence ID" value="KHN78318.1"/>
    <property type="molecule type" value="Genomic_DNA"/>
</dbReference>
<dbReference type="OrthoDB" id="19657at2759"/>
<feature type="domain" description="AB hydrolase-1" evidence="1">
    <location>
        <begin position="84"/>
        <end position="192"/>
    </location>
</feature>
<comment type="caution">
    <text evidence="2">The sequence shown here is derived from an EMBL/GenBank/DDBJ whole genome shotgun (WGS) entry which is preliminary data.</text>
</comment>
<dbReference type="InterPro" id="IPR029058">
    <property type="entry name" value="AB_hydrolase_fold"/>
</dbReference>
<keyword evidence="2" id="KW-0378">Hydrolase</keyword>
<dbReference type="STRING" id="6265.A0A0B2V9W4"/>
<dbReference type="PANTHER" id="PTHR46331">
    <property type="entry name" value="VALACYCLOVIR HYDROLASE"/>
    <property type="match status" value="1"/>
</dbReference>
<dbReference type="InterPro" id="IPR000073">
    <property type="entry name" value="AB_hydrolase_1"/>
</dbReference>
<organism evidence="2 3">
    <name type="scientific">Toxocara canis</name>
    <name type="common">Canine roundworm</name>
    <dbReference type="NCBI Taxonomy" id="6265"/>
    <lineage>
        <taxon>Eukaryota</taxon>
        <taxon>Metazoa</taxon>
        <taxon>Ecdysozoa</taxon>
        <taxon>Nematoda</taxon>
        <taxon>Chromadorea</taxon>
        <taxon>Rhabditida</taxon>
        <taxon>Spirurina</taxon>
        <taxon>Ascaridomorpha</taxon>
        <taxon>Ascaridoidea</taxon>
        <taxon>Toxocaridae</taxon>
        <taxon>Toxocara</taxon>
    </lineage>
</organism>
<proteinExistence type="predicted"/>
<evidence type="ECO:0000313" key="3">
    <source>
        <dbReference type="Proteomes" id="UP000031036"/>
    </source>
</evidence>
<dbReference type="SUPFAM" id="SSF53474">
    <property type="entry name" value="alpha/beta-Hydrolases"/>
    <property type="match status" value="1"/>
</dbReference>
<name>A0A0B2V9W4_TOXCA</name>
<reference evidence="2 3" key="1">
    <citation type="submission" date="2014-11" db="EMBL/GenBank/DDBJ databases">
        <title>Genetic blueprint of the zoonotic pathogen Toxocara canis.</title>
        <authorList>
            <person name="Zhu X.-Q."/>
            <person name="Korhonen P.K."/>
            <person name="Cai H."/>
            <person name="Young N.D."/>
            <person name="Nejsum P."/>
            <person name="von Samson-Himmelstjerna G."/>
            <person name="Boag P.R."/>
            <person name="Tan P."/>
            <person name="Li Q."/>
            <person name="Min J."/>
            <person name="Yang Y."/>
            <person name="Wang X."/>
            <person name="Fang X."/>
            <person name="Hall R.S."/>
            <person name="Hofmann A."/>
            <person name="Sternberg P.W."/>
            <person name="Jex A.R."/>
            <person name="Gasser R.B."/>
        </authorList>
    </citation>
    <scope>NUCLEOTIDE SEQUENCE [LARGE SCALE GENOMIC DNA]</scope>
    <source>
        <strain evidence="2">PN_DK_2014</strain>
    </source>
</reference>
<dbReference type="GO" id="GO:0017171">
    <property type="term" value="F:serine hydrolase activity"/>
    <property type="evidence" value="ECO:0007669"/>
    <property type="project" value="TreeGrafter"/>
</dbReference>
<dbReference type="PANTHER" id="PTHR46331:SF2">
    <property type="entry name" value="VALACYCLOVIR HYDROLASE"/>
    <property type="match status" value="1"/>
</dbReference>